<dbReference type="NCBIfam" id="TIGR01727">
    <property type="entry name" value="oligo_HPY"/>
    <property type="match status" value="1"/>
</dbReference>
<protein>
    <submittedName>
        <fullName evidence="9">Oligopeptide ABC transporter ATP-binding protein</fullName>
        <ecNumber evidence="9">3.6.3.-</ecNumber>
    </submittedName>
</protein>
<dbReference type="GO" id="GO:0005886">
    <property type="term" value="C:plasma membrane"/>
    <property type="evidence" value="ECO:0007669"/>
    <property type="project" value="UniProtKB-SubCell"/>
</dbReference>
<dbReference type="PANTHER" id="PTHR43297:SF7">
    <property type="entry name" value="D,D-DIPEPTIDE TRANSPORT ATP-BINDING PROTEIN DDPD-RELATED"/>
    <property type="match status" value="1"/>
</dbReference>
<proteinExistence type="inferred from homology"/>
<keyword evidence="5" id="KW-0547">Nucleotide-binding</keyword>
<dbReference type="PANTHER" id="PTHR43297">
    <property type="entry name" value="OLIGOPEPTIDE TRANSPORT ATP-BINDING PROTEIN APPD"/>
    <property type="match status" value="1"/>
</dbReference>
<evidence type="ECO:0000256" key="5">
    <source>
        <dbReference type="ARBA" id="ARBA00022741"/>
    </source>
</evidence>
<name>A0A0H5LRQ3_YERIN</name>
<dbReference type="GO" id="GO:0055085">
    <property type="term" value="P:transmembrane transport"/>
    <property type="evidence" value="ECO:0007669"/>
    <property type="project" value="UniProtKB-ARBA"/>
</dbReference>
<dbReference type="FunFam" id="3.40.50.300:FF:000016">
    <property type="entry name" value="Oligopeptide ABC transporter ATP-binding component"/>
    <property type="match status" value="1"/>
</dbReference>
<dbReference type="InterPro" id="IPR017871">
    <property type="entry name" value="ABC_transporter-like_CS"/>
</dbReference>
<dbReference type="RefSeq" id="WP_072102419.1">
    <property type="nucleotide sequence ID" value="NZ_CWJI01000001.1"/>
</dbReference>
<dbReference type="Pfam" id="PF00005">
    <property type="entry name" value="ABC_tran"/>
    <property type="match status" value="1"/>
</dbReference>
<dbReference type="Gene3D" id="3.40.50.300">
    <property type="entry name" value="P-loop containing nucleotide triphosphate hydrolases"/>
    <property type="match status" value="1"/>
</dbReference>
<comment type="similarity">
    <text evidence="2">Belongs to the ABC transporter superfamily.</text>
</comment>
<dbReference type="InterPro" id="IPR027417">
    <property type="entry name" value="P-loop_NTPase"/>
</dbReference>
<dbReference type="SUPFAM" id="SSF52540">
    <property type="entry name" value="P-loop containing nucleoside triphosphate hydrolases"/>
    <property type="match status" value="1"/>
</dbReference>
<dbReference type="CDD" id="cd03257">
    <property type="entry name" value="ABC_NikE_OppD_transporters"/>
    <property type="match status" value="1"/>
</dbReference>
<evidence type="ECO:0000313" key="9">
    <source>
        <dbReference type="EMBL" id="CRY53764.1"/>
    </source>
</evidence>
<evidence type="ECO:0000256" key="3">
    <source>
        <dbReference type="ARBA" id="ARBA00022448"/>
    </source>
</evidence>
<dbReference type="GO" id="GO:0005524">
    <property type="term" value="F:ATP binding"/>
    <property type="evidence" value="ECO:0007669"/>
    <property type="project" value="UniProtKB-KW"/>
</dbReference>
<reference evidence="10" key="1">
    <citation type="submission" date="2015-03" db="EMBL/GenBank/DDBJ databases">
        <authorList>
            <consortium name="Pathogen Informatics"/>
        </authorList>
    </citation>
    <scope>NUCLEOTIDE SEQUENCE [LARGE SCALE GENOMIC DNA]</scope>
    <source>
        <strain evidence="10">R148</strain>
    </source>
</reference>
<comment type="subcellular location">
    <subcellularLocation>
        <location evidence="1">Cell inner membrane</location>
        <topology evidence="1">Peripheral membrane protein</topology>
    </subcellularLocation>
</comment>
<dbReference type="PROSITE" id="PS50893">
    <property type="entry name" value="ABC_TRANSPORTER_2"/>
    <property type="match status" value="1"/>
</dbReference>
<dbReference type="GO" id="GO:0015833">
    <property type="term" value="P:peptide transport"/>
    <property type="evidence" value="ECO:0007669"/>
    <property type="project" value="InterPro"/>
</dbReference>
<dbReference type="PROSITE" id="PS00211">
    <property type="entry name" value="ABC_TRANSPORTER_1"/>
    <property type="match status" value="1"/>
</dbReference>
<keyword evidence="4" id="KW-1003">Cell membrane</keyword>
<dbReference type="InterPro" id="IPR050388">
    <property type="entry name" value="ABC_Ni/Peptide_Import"/>
</dbReference>
<dbReference type="NCBIfam" id="NF007010">
    <property type="entry name" value="PRK09473.1"/>
    <property type="match status" value="1"/>
</dbReference>
<evidence type="ECO:0000256" key="1">
    <source>
        <dbReference type="ARBA" id="ARBA00004417"/>
    </source>
</evidence>
<gene>
    <name evidence="9" type="primary">oppD</name>
    <name evidence="9" type="ORF">ERS008476_00667</name>
</gene>
<evidence type="ECO:0000256" key="2">
    <source>
        <dbReference type="ARBA" id="ARBA00005417"/>
    </source>
</evidence>
<evidence type="ECO:0000259" key="8">
    <source>
        <dbReference type="PROSITE" id="PS50893"/>
    </source>
</evidence>
<keyword evidence="9" id="KW-0378">Hydrolase</keyword>
<evidence type="ECO:0000256" key="7">
    <source>
        <dbReference type="ARBA" id="ARBA00023136"/>
    </source>
</evidence>
<evidence type="ECO:0000256" key="6">
    <source>
        <dbReference type="ARBA" id="ARBA00022840"/>
    </source>
</evidence>
<dbReference type="InterPro" id="IPR013563">
    <property type="entry name" value="Oligopep_ABC_C"/>
</dbReference>
<keyword evidence="6 9" id="KW-0067">ATP-binding</keyword>
<feature type="domain" description="ABC transporter" evidence="8">
    <location>
        <begin position="34"/>
        <end position="283"/>
    </location>
</feature>
<accession>A0A0H5LRQ3</accession>
<evidence type="ECO:0000256" key="4">
    <source>
        <dbReference type="ARBA" id="ARBA00022475"/>
    </source>
</evidence>
<keyword evidence="7" id="KW-0472">Membrane</keyword>
<dbReference type="Proteomes" id="UP000043316">
    <property type="component" value="Unassembled WGS sequence"/>
</dbReference>
<dbReference type="InterPro" id="IPR003593">
    <property type="entry name" value="AAA+_ATPase"/>
</dbReference>
<dbReference type="AlphaFoldDB" id="A0A0H5LRQ3"/>
<keyword evidence="3" id="KW-0813">Transport</keyword>
<dbReference type="SMART" id="SM00382">
    <property type="entry name" value="AAA"/>
    <property type="match status" value="1"/>
</dbReference>
<dbReference type="GO" id="GO:0016887">
    <property type="term" value="F:ATP hydrolysis activity"/>
    <property type="evidence" value="ECO:0007669"/>
    <property type="project" value="InterPro"/>
</dbReference>
<dbReference type="EC" id="3.6.3.-" evidence="9"/>
<dbReference type="InterPro" id="IPR003439">
    <property type="entry name" value="ABC_transporter-like_ATP-bd"/>
</dbReference>
<sequence>MTTIDKQSAVQQSALLEQNVSLEQNAQPEQKVLLDVKDLTVTFGTPDGDVTAVNALNFDLRAGETLGIVGESGSGKSQTAFALMGLLASNGRIGGSAKFNSREILNLPEKQLNRLRAEEISMIFQDPMTSLNPYMRVGEQLMEVLQLHKKLSKSEAFEESIRMLDAVKMPEARKRMRMYPHEFSGGMRQRVMIAMALLCRPKLLIADEPTTALDVTVQAQIMTLLNELKREFNTAIIMITHDLGVVAGICNKVLVMYAGRTMEYGQARDVFYHPSHPYSIGLLNAVPRLDTEGDALMTIPGNPPNLLRLPKGCPFQPRCQYAMDRCSTAPALESFGEGRLRACYKPVGELV</sequence>
<evidence type="ECO:0000313" key="10">
    <source>
        <dbReference type="Proteomes" id="UP000043316"/>
    </source>
</evidence>
<dbReference type="Pfam" id="PF08352">
    <property type="entry name" value="oligo_HPY"/>
    <property type="match status" value="1"/>
</dbReference>
<organism evidence="9 10">
    <name type="scientific">Yersinia intermedia</name>
    <dbReference type="NCBI Taxonomy" id="631"/>
    <lineage>
        <taxon>Bacteria</taxon>
        <taxon>Pseudomonadati</taxon>
        <taxon>Pseudomonadota</taxon>
        <taxon>Gammaproteobacteria</taxon>
        <taxon>Enterobacterales</taxon>
        <taxon>Yersiniaceae</taxon>
        <taxon>Yersinia</taxon>
    </lineage>
</organism>
<dbReference type="EMBL" id="CWJI01000001">
    <property type="protein sequence ID" value="CRY53764.1"/>
    <property type="molecule type" value="Genomic_DNA"/>
</dbReference>